<organism evidence="1 2">
    <name type="scientific">Flavobacterium weaverense</name>
    <dbReference type="NCBI Taxonomy" id="271156"/>
    <lineage>
        <taxon>Bacteria</taxon>
        <taxon>Pseudomonadati</taxon>
        <taxon>Bacteroidota</taxon>
        <taxon>Flavobacteriia</taxon>
        <taxon>Flavobacteriales</taxon>
        <taxon>Flavobacteriaceae</taxon>
        <taxon>Flavobacterium</taxon>
    </lineage>
</organism>
<accession>A0A3L9ZU57</accession>
<reference evidence="1 2" key="1">
    <citation type="submission" date="2018-10" db="EMBL/GenBank/DDBJ databases">
        <title>Genomic Encyclopedia of Archaeal and Bacterial Type Strains, Phase II (KMG-II): from individual species to whole genera.</title>
        <authorList>
            <person name="Goeker M."/>
        </authorList>
    </citation>
    <scope>NUCLEOTIDE SEQUENCE [LARGE SCALE GENOMIC DNA]</scope>
    <source>
        <strain evidence="1 2">DSM 19727</strain>
    </source>
</reference>
<comment type="caution">
    <text evidence="1">The sequence shown here is derived from an EMBL/GenBank/DDBJ whole genome shotgun (WGS) entry which is preliminary data.</text>
</comment>
<protein>
    <submittedName>
        <fullName evidence="1">Uncharacterized protein</fullName>
    </submittedName>
</protein>
<evidence type="ECO:0000313" key="2">
    <source>
        <dbReference type="Proteomes" id="UP000280368"/>
    </source>
</evidence>
<dbReference type="EMBL" id="REFH01000010">
    <property type="protein sequence ID" value="RMA74829.1"/>
    <property type="molecule type" value="Genomic_DNA"/>
</dbReference>
<sequence>MNQKTVLFMIYTTKRHLTLFNFVGNKDLNFLQTTLNAVILTTFIFKKDKYINCPKE</sequence>
<dbReference type="Proteomes" id="UP000280368">
    <property type="component" value="Unassembled WGS sequence"/>
</dbReference>
<gene>
    <name evidence="1" type="ORF">BC961_2159</name>
</gene>
<keyword evidence="2" id="KW-1185">Reference proteome</keyword>
<name>A0A3L9ZU57_9FLAO</name>
<dbReference type="AlphaFoldDB" id="A0A3L9ZU57"/>
<proteinExistence type="predicted"/>
<evidence type="ECO:0000313" key="1">
    <source>
        <dbReference type="EMBL" id="RMA74829.1"/>
    </source>
</evidence>